<evidence type="ECO:0000259" key="1">
    <source>
        <dbReference type="Pfam" id="PF18658"/>
    </source>
</evidence>
<evidence type="ECO:0000313" key="3">
    <source>
        <dbReference type="Proteomes" id="UP000694389"/>
    </source>
</evidence>
<organism evidence="2 3">
    <name type="scientific">Dicentrarchus labrax</name>
    <name type="common">European seabass</name>
    <name type="synonym">Morone labrax</name>
    <dbReference type="NCBI Taxonomy" id="13489"/>
    <lineage>
        <taxon>Eukaryota</taxon>
        <taxon>Metazoa</taxon>
        <taxon>Chordata</taxon>
        <taxon>Craniata</taxon>
        <taxon>Vertebrata</taxon>
        <taxon>Euteleostomi</taxon>
        <taxon>Actinopterygii</taxon>
        <taxon>Neopterygii</taxon>
        <taxon>Teleostei</taxon>
        <taxon>Neoteleostei</taxon>
        <taxon>Acanthomorphata</taxon>
        <taxon>Eupercaria</taxon>
        <taxon>Moronidae</taxon>
        <taxon>Dicentrarchus</taxon>
    </lineage>
</organism>
<accession>A0A8P4KFQ5</accession>
<proteinExistence type="predicted"/>
<keyword evidence="3" id="KW-1185">Reference proteome</keyword>
<sequence>SSTTPKTSCKDAVMERGRQWHCDKRKFKKTWEHEYFFTEIDSVAVCLICKQRVGVLKEYNIRRHHETRHSHQFSKYSGEERKVKAGDLLPSTEQENATRASYHICSLIVRSGLPFAVGDFVKQCLTVAADTVCPNQTFSHISLSQNTVTRRVEDMAEDIRGQIVQRAGRFSAFSIACDESTDISDSAQLLVFLRGVNEDFEVCQELAGLETLKGTTKGTDVFMAVQLVMDRNSLKWEKKSGITTDGAPAMVGKRAGLTALVSDKVRKFGGSVLKYHCILHQEQLCAKSIGLKNVMQDVVVIVNNIRSKALSHRQFKALLDEMDAQYGDVLYHQEVRWLSRGKVLRRFLTAEELQMELLELQVYSDLHSKFRELTLQDFYRRVPAHRYAKIRKHAQVMLSLFGSTYVCEQAFSLLNLNKCKLRNALSDSHLHDILTLSVSQLEPDVETLLKTKGRLHVSH</sequence>
<dbReference type="PANTHER" id="PTHR45913">
    <property type="entry name" value="EPM2A-INTERACTING PROTEIN 1"/>
    <property type="match status" value="1"/>
</dbReference>
<dbReference type="Proteomes" id="UP000694389">
    <property type="component" value="Unassembled WGS sequence"/>
</dbReference>
<name>A0A8P4KFQ5_DICLA</name>
<protein>
    <recommendedName>
        <fullName evidence="1">SPIN-DOC-like zinc-finger domain-containing protein</fullName>
    </recommendedName>
</protein>
<dbReference type="GeneTree" id="ENSGT00940000163096"/>
<reference evidence="2" key="2">
    <citation type="submission" date="2025-09" db="UniProtKB">
        <authorList>
            <consortium name="Ensembl"/>
        </authorList>
    </citation>
    <scope>IDENTIFICATION</scope>
</reference>
<evidence type="ECO:0000313" key="2">
    <source>
        <dbReference type="Ensembl" id="ENSDLAP00005069450.1"/>
    </source>
</evidence>
<dbReference type="PANTHER" id="PTHR45913:SF9">
    <property type="entry name" value="GENERAL TRANSCRIPTION FACTOR II-I REPEAT DOMAIN-CONTAINING PROTEIN 2-LIKE-RELATED"/>
    <property type="match status" value="1"/>
</dbReference>
<dbReference type="AlphaFoldDB" id="A0A8P4KFQ5"/>
<dbReference type="Ensembl" id="ENSDLAT00005068090.1">
    <property type="protein sequence ID" value="ENSDLAP00005069450.1"/>
    <property type="gene ID" value="ENSDLAG00005030943.1"/>
</dbReference>
<reference evidence="2" key="1">
    <citation type="submission" date="2025-08" db="UniProtKB">
        <authorList>
            <consortium name="Ensembl"/>
        </authorList>
    </citation>
    <scope>IDENTIFICATION</scope>
</reference>
<dbReference type="InterPro" id="IPR040647">
    <property type="entry name" value="SPIN-DOC_Znf-C2H2"/>
</dbReference>
<dbReference type="Pfam" id="PF18658">
    <property type="entry name" value="zf-C2H2_12"/>
    <property type="match status" value="1"/>
</dbReference>
<feature type="domain" description="SPIN-DOC-like zinc-finger" evidence="1">
    <location>
        <begin position="29"/>
        <end position="83"/>
    </location>
</feature>